<gene>
    <name evidence="1" type="ORF">TTHERM_00794380</name>
</gene>
<keyword evidence="2" id="KW-1185">Reference proteome</keyword>
<dbReference type="EMBL" id="GG662609">
    <property type="protein sequence ID" value="EAS00712.1"/>
    <property type="molecule type" value="Genomic_DNA"/>
</dbReference>
<accession>Q23VZ3</accession>
<organism evidence="1 2">
    <name type="scientific">Tetrahymena thermophila (strain SB210)</name>
    <dbReference type="NCBI Taxonomy" id="312017"/>
    <lineage>
        <taxon>Eukaryota</taxon>
        <taxon>Sar</taxon>
        <taxon>Alveolata</taxon>
        <taxon>Ciliophora</taxon>
        <taxon>Intramacronucleata</taxon>
        <taxon>Oligohymenophorea</taxon>
        <taxon>Hymenostomatida</taxon>
        <taxon>Tetrahymenina</taxon>
        <taxon>Tetrahymenidae</taxon>
        <taxon>Tetrahymena</taxon>
    </lineage>
</organism>
<dbReference type="Proteomes" id="UP000009168">
    <property type="component" value="Unassembled WGS sequence"/>
</dbReference>
<protein>
    <submittedName>
        <fullName evidence="1">Uncharacterized protein</fullName>
    </submittedName>
</protein>
<dbReference type="AlphaFoldDB" id="Q23VZ3"/>
<dbReference type="GeneID" id="7825514"/>
<dbReference type="InParanoid" id="Q23VZ3"/>
<dbReference type="RefSeq" id="XP_001020957.1">
    <property type="nucleotide sequence ID" value="XM_001020957.3"/>
</dbReference>
<evidence type="ECO:0000313" key="1">
    <source>
        <dbReference type="EMBL" id="EAS00712.1"/>
    </source>
</evidence>
<sequence>MIQKLLSKVRSRTQRIKSKNFLQLENNYQSQQKVQTREEKEYQQALYQNKSIIRSFIFGEPEQLTLLRKCVQQDRCPEKVLEYSEQAIWELYCKKDYSNVISCVEAVFPYVEREFSKDNMSIGHISLIMAESCLIQGDYVRTILYLNEAEDSFFLNEEELSEYETFMKYYYSLKIGQLYNKLNMIDKSFFYAVLCLKTKKLSFLQKLPPCQLILNYYVTKKDLKEATDFGNAILKSLSFNNLLQKCKPQEIESMCEIYKIMIDLEKNQQRQYVLIDQFLLLLSIIKSNDQNLIEMLNKQKLKIQEDLNNYKDLLNVLGFYGQKAKLEAYPEQKQQQK</sequence>
<dbReference type="KEGG" id="tet:TTHERM_00794380"/>
<dbReference type="HOGENOM" id="CLU_820128_0_0_1"/>
<reference evidence="2" key="1">
    <citation type="journal article" date="2006" name="PLoS Biol.">
        <title>Macronuclear genome sequence of the ciliate Tetrahymena thermophila, a model eukaryote.</title>
        <authorList>
            <person name="Eisen J.A."/>
            <person name="Coyne R.S."/>
            <person name="Wu M."/>
            <person name="Wu D."/>
            <person name="Thiagarajan M."/>
            <person name="Wortman J.R."/>
            <person name="Badger J.H."/>
            <person name="Ren Q."/>
            <person name="Amedeo P."/>
            <person name="Jones K.M."/>
            <person name="Tallon L.J."/>
            <person name="Delcher A.L."/>
            <person name="Salzberg S.L."/>
            <person name="Silva J.C."/>
            <person name="Haas B.J."/>
            <person name="Majoros W.H."/>
            <person name="Farzad M."/>
            <person name="Carlton J.M."/>
            <person name="Smith R.K. Jr."/>
            <person name="Garg J."/>
            <person name="Pearlman R.E."/>
            <person name="Karrer K.M."/>
            <person name="Sun L."/>
            <person name="Manning G."/>
            <person name="Elde N.C."/>
            <person name="Turkewitz A.P."/>
            <person name="Asai D.J."/>
            <person name="Wilkes D.E."/>
            <person name="Wang Y."/>
            <person name="Cai H."/>
            <person name="Collins K."/>
            <person name="Stewart B.A."/>
            <person name="Lee S.R."/>
            <person name="Wilamowska K."/>
            <person name="Weinberg Z."/>
            <person name="Ruzzo W.L."/>
            <person name="Wloga D."/>
            <person name="Gaertig J."/>
            <person name="Frankel J."/>
            <person name="Tsao C.-C."/>
            <person name="Gorovsky M.A."/>
            <person name="Keeling P.J."/>
            <person name="Waller R.F."/>
            <person name="Patron N.J."/>
            <person name="Cherry J.M."/>
            <person name="Stover N.A."/>
            <person name="Krieger C.J."/>
            <person name="del Toro C."/>
            <person name="Ryder H.F."/>
            <person name="Williamson S.C."/>
            <person name="Barbeau R.A."/>
            <person name="Hamilton E.P."/>
            <person name="Orias E."/>
        </authorList>
    </citation>
    <scope>NUCLEOTIDE SEQUENCE [LARGE SCALE GENOMIC DNA]</scope>
    <source>
        <strain evidence="2">SB210</strain>
    </source>
</reference>
<evidence type="ECO:0000313" key="2">
    <source>
        <dbReference type="Proteomes" id="UP000009168"/>
    </source>
</evidence>
<name>Q23VZ3_TETTS</name>
<proteinExistence type="predicted"/>